<dbReference type="Pfam" id="PF01833">
    <property type="entry name" value="TIG"/>
    <property type="match status" value="3"/>
</dbReference>
<evidence type="ECO:0000256" key="1">
    <source>
        <dbReference type="ARBA" id="ARBA00022729"/>
    </source>
</evidence>
<dbReference type="InterPro" id="IPR002909">
    <property type="entry name" value="IPT_dom"/>
</dbReference>
<evidence type="ECO:0000259" key="5">
    <source>
        <dbReference type="SMART" id="SM00560"/>
    </source>
</evidence>
<dbReference type="Proteomes" id="UP000199643">
    <property type="component" value="Unassembled WGS sequence"/>
</dbReference>
<dbReference type="Gene3D" id="2.60.120.200">
    <property type="match status" value="1"/>
</dbReference>
<dbReference type="NCBIfam" id="NF033510">
    <property type="entry name" value="Ca_tandemer"/>
    <property type="match status" value="3"/>
</dbReference>
<feature type="domain" description="LamG-like jellyroll fold" evidence="5">
    <location>
        <begin position="48"/>
        <end position="196"/>
    </location>
</feature>
<dbReference type="Gene3D" id="2.60.40.10">
    <property type="entry name" value="Immunoglobulins"/>
    <property type="match status" value="6"/>
</dbReference>
<dbReference type="InterPro" id="IPR013783">
    <property type="entry name" value="Ig-like_fold"/>
</dbReference>
<accession>A0A1G8DNZ9</accession>
<evidence type="ECO:0000313" key="6">
    <source>
        <dbReference type="EMBL" id="SDH59386.1"/>
    </source>
</evidence>
<dbReference type="Pfam" id="PF19078">
    <property type="entry name" value="Big_12"/>
    <property type="match status" value="3"/>
</dbReference>
<feature type="chain" id="PRO_5011741456" evidence="3">
    <location>
        <begin position="22"/>
        <end position="1672"/>
    </location>
</feature>
<dbReference type="PANTHER" id="PTHR34677:SF3">
    <property type="entry name" value="BACTERIAL IG-LIKE DOMAIN-CONTAINING PROTEIN"/>
    <property type="match status" value="1"/>
</dbReference>
<sequence length="1672" mass="166255">MKKILLFITVLFCLCSFKSYAQVGYKFTRAQESIVTSGDVGSYISNLNKFTVEFWARPSANSNLMFASIFVPGSSGQTELGGFGLYQNTLIVSIGSDFAGFSQSIDLGNRLSTVGWHHFAYVYNGADWLFYVDGVLISSNPDQEALSGATPNYSGSGLTQFTIGGLSDGSTVVGALDYFDGNMDDFRVWNTARTQAQLSSNRTIELTGSETGLVLYYKFNEQSGQVVSNSTALSLNGLRGVTSGTETRDPAINQLGIVTGPPITTTTAATNITGSGVTLNGTVNDNGANTTVSFDYSTNATLSSGVITANATTGGTVNAGSGNTSVSVSLSGLTGSTTYYYRVKGSNSGGSTIGNILSFTTPASTAAPVVIVPANGSFVITPTPTYGGTAPAGSAIKVYVDGTALSNTTTANSAGNWAITQPTALAQGSHTVYATAQISGNSVSANSSTNTFTVDSQRPSVVISSTAGASGGSTGTSPIPFTVTFSESVTGFVAGDITPGNATITGFSGSGTTYTFNATPTANGAVTVNVAANVAQDAAGNGNTAASQFSITYAQAVAAPTVTALSPTSGPTSGGNSVTITGTNFTGATAVTFGATAATGFTVNSATQITATAPAGTGTVDVRITTTGGTSATSASDQFTYVAAPTVTALSPTSGPTGGGTSVTITGTNFSGATAVTFGATAATGFTVNSATQITATAPAGTGTVDVRITTTGGTSATSASDQFTYVAAPTVTALSPTSGPTGGGTSVTITGTNFSGATAVTFGATAATGFTVNSATQITATAPAGTGTVDVRITTTGGISPTSASDQFTYTQAVTASPVVIVPANNGFVITPTPTYGGTAPAGSTITVYVDGTALGNTTTANSAGNWAITQPTALAQGSHTVYATAQSGGNSVSANSPTNTFTVDSQRPSLVISSTAGASGGSTGTSPIPFTVTFSESVTGFVAGDITPGNASISGFSGSGTTYTFNATPTANGAVTMNIAANVAQDAAGNGNTAASQFSITYTPVVTASPVVIVPANNGFVITPTPTYGGTAPAGSTITVYVDGTALSNTTTANSAGNWAITQPTALAQGSHTVYATAQSGGNSVSPNSTQNNFTVDSQRPSVVISSTAGASGGSTGTSPIPFTVTFSESVTGFVAGDITPGNAAITGFSGSGTTYTFNATPTANGAVTMNIAANVAQDAAGNGNTAASQFSITYVQAPVVTATGGSTAFAGSAIAIDNGLTVTDADNTTLSYATVGITGNFIAGEDMLIYLNNSSSLYGNITGSYNGGTGVLTLTSNGATATVAQWQAALRSVTYNNTAGSPNTATRTISFTVNDGTANSNTATKNVTVINQATVTSIVRAASNPTNAAAVTYTVTFNKSVTGLSTTNFSITTSGTINGISPSISGSGTTYTVTINTGTGSGTIRLNLANSTGISPSAITNLPFIGETYTIDKIAPSVTSVAVPANGTYTASQNLDFTVNFSEAVTVDATVNTPFIAVTLNTGGTVRANYISGSGTDALVYRYTVASTDRDLDGIVIGALNINGATIRDAVGNNANTTLNNVGSTTGVLVDGTPNTSQTITFNTLPAKTYGDVDFDPGATSNNSGIPITYTSSNTNVATIVNGKIHIIAVGSSIITASQAGDASHNAATDVQQTLTVNAKTITVTAAAKSKTYGDADPALTYTFAPALV</sequence>
<evidence type="ECO:0000256" key="2">
    <source>
        <dbReference type="ARBA" id="ARBA00023157"/>
    </source>
</evidence>
<feature type="non-terminal residue" evidence="6">
    <location>
        <position position="1672"/>
    </location>
</feature>
<dbReference type="SMART" id="SM00560">
    <property type="entry name" value="LamGL"/>
    <property type="match status" value="1"/>
</dbReference>
<dbReference type="PANTHER" id="PTHR34677">
    <property type="match status" value="1"/>
</dbReference>
<dbReference type="STRING" id="405671.SAMN05421827_13043"/>
<keyword evidence="1 3" id="KW-0732">Signal</keyword>
<dbReference type="SUPFAM" id="SSF49899">
    <property type="entry name" value="Concanavalin A-like lectins/glucanases"/>
    <property type="match status" value="1"/>
</dbReference>
<dbReference type="CDD" id="cd00102">
    <property type="entry name" value="IPT"/>
    <property type="match status" value="2"/>
</dbReference>
<dbReference type="EMBL" id="FNCH01000030">
    <property type="protein sequence ID" value="SDH59386.1"/>
    <property type="molecule type" value="Genomic_DNA"/>
</dbReference>
<feature type="domain" description="IPT/TIG" evidence="4">
    <location>
        <begin position="559"/>
        <end position="642"/>
    </location>
</feature>
<feature type="domain" description="IPT/TIG" evidence="4">
    <location>
        <begin position="729"/>
        <end position="812"/>
    </location>
</feature>
<dbReference type="SUPFAM" id="SSF81296">
    <property type="entry name" value="E set domains"/>
    <property type="match status" value="3"/>
</dbReference>
<organism evidence="6 7">
    <name type="scientific">Pedobacter terrae</name>
    <dbReference type="NCBI Taxonomy" id="405671"/>
    <lineage>
        <taxon>Bacteria</taxon>
        <taxon>Pseudomonadati</taxon>
        <taxon>Bacteroidota</taxon>
        <taxon>Sphingobacteriia</taxon>
        <taxon>Sphingobacteriales</taxon>
        <taxon>Sphingobacteriaceae</taxon>
        <taxon>Pedobacter</taxon>
    </lineage>
</organism>
<feature type="signal peptide" evidence="3">
    <location>
        <begin position="1"/>
        <end position="21"/>
    </location>
</feature>
<dbReference type="GO" id="GO:0005975">
    <property type="term" value="P:carbohydrate metabolic process"/>
    <property type="evidence" value="ECO:0007669"/>
    <property type="project" value="UniProtKB-ARBA"/>
</dbReference>
<name>A0A1G8DNZ9_9SPHI</name>
<protein>
    <submittedName>
        <fullName evidence="6">IPT/TIG domain-containing protein</fullName>
    </submittedName>
</protein>
<dbReference type="RefSeq" id="WP_090504471.1">
    <property type="nucleotide sequence ID" value="NZ_FNCH01000030.1"/>
</dbReference>
<reference evidence="7" key="1">
    <citation type="submission" date="2016-10" db="EMBL/GenBank/DDBJ databases">
        <authorList>
            <person name="Varghese N."/>
            <person name="Submissions S."/>
        </authorList>
    </citation>
    <scope>NUCLEOTIDE SEQUENCE [LARGE SCALE GENOMIC DNA]</scope>
    <source>
        <strain evidence="7">DSM 17933</strain>
    </source>
</reference>
<dbReference type="CDD" id="cd00603">
    <property type="entry name" value="IPT_PCSR"/>
    <property type="match status" value="1"/>
</dbReference>
<dbReference type="SMART" id="SM00429">
    <property type="entry name" value="IPT"/>
    <property type="match status" value="3"/>
</dbReference>
<dbReference type="InterPro" id="IPR006558">
    <property type="entry name" value="LamG-like"/>
</dbReference>
<keyword evidence="2" id="KW-1015">Disulfide bond</keyword>
<dbReference type="InterPro" id="IPR014756">
    <property type="entry name" value="Ig_E-set"/>
</dbReference>
<dbReference type="Pfam" id="PF13385">
    <property type="entry name" value="Laminin_G_3"/>
    <property type="match status" value="1"/>
</dbReference>
<evidence type="ECO:0000259" key="4">
    <source>
        <dbReference type="SMART" id="SM00429"/>
    </source>
</evidence>
<gene>
    <name evidence="6" type="ORF">SAMN05421827_13043</name>
</gene>
<evidence type="ECO:0000313" key="7">
    <source>
        <dbReference type="Proteomes" id="UP000199643"/>
    </source>
</evidence>
<feature type="domain" description="IPT/TIG" evidence="4">
    <location>
        <begin position="644"/>
        <end position="727"/>
    </location>
</feature>
<dbReference type="InterPro" id="IPR044048">
    <property type="entry name" value="Big_12"/>
</dbReference>
<keyword evidence="7" id="KW-1185">Reference proteome</keyword>
<dbReference type="GO" id="GO:0004553">
    <property type="term" value="F:hydrolase activity, hydrolyzing O-glycosyl compounds"/>
    <property type="evidence" value="ECO:0007669"/>
    <property type="project" value="UniProtKB-ARBA"/>
</dbReference>
<evidence type="ECO:0000256" key="3">
    <source>
        <dbReference type="SAM" id="SignalP"/>
    </source>
</evidence>
<dbReference type="InterPro" id="IPR013320">
    <property type="entry name" value="ConA-like_dom_sf"/>
</dbReference>
<proteinExistence type="predicted"/>